<dbReference type="HOGENOM" id="CLU_000445_89_6_0"/>
<dbReference type="InterPro" id="IPR036890">
    <property type="entry name" value="HATPase_C_sf"/>
</dbReference>
<dbReference type="InterPro" id="IPR003594">
    <property type="entry name" value="HATPase_dom"/>
</dbReference>
<dbReference type="CDD" id="cd00082">
    <property type="entry name" value="HisKA"/>
    <property type="match status" value="1"/>
</dbReference>
<protein>
    <recommendedName>
        <fullName evidence="3">histidine kinase</fullName>
        <ecNumber evidence="3">2.7.13.3</ecNumber>
    </recommendedName>
</protein>
<evidence type="ECO:0000256" key="9">
    <source>
        <dbReference type="ARBA" id="ARBA00023012"/>
    </source>
</evidence>
<dbReference type="SUPFAM" id="SSF55874">
    <property type="entry name" value="ATPase domain of HSP90 chaperone/DNA topoisomerase II/histidine kinase"/>
    <property type="match status" value="1"/>
</dbReference>
<keyword evidence="4" id="KW-0597">Phosphoprotein</keyword>
<dbReference type="OrthoDB" id="9786919at2"/>
<dbReference type="InterPro" id="IPR005467">
    <property type="entry name" value="His_kinase_dom"/>
</dbReference>
<dbReference type="PRINTS" id="PR00344">
    <property type="entry name" value="BCTRLSENSOR"/>
</dbReference>
<dbReference type="Gene3D" id="1.10.287.130">
    <property type="match status" value="1"/>
</dbReference>
<dbReference type="PANTHER" id="PTHR45436">
    <property type="entry name" value="SENSOR HISTIDINE KINASE YKOH"/>
    <property type="match status" value="1"/>
</dbReference>
<dbReference type="FunFam" id="3.30.565.10:FF:000006">
    <property type="entry name" value="Sensor histidine kinase WalK"/>
    <property type="match status" value="1"/>
</dbReference>
<dbReference type="GO" id="GO:0000155">
    <property type="term" value="F:phosphorelay sensor kinase activity"/>
    <property type="evidence" value="ECO:0007669"/>
    <property type="project" value="InterPro"/>
</dbReference>
<dbReference type="Proteomes" id="UP000000263">
    <property type="component" value="Chromosome"/>
</dbReference>
<feature type="domain" description="Histidine kinase" evidence="12">
    <location>
        <begin position="266"/>
        <end position="480"/>
    </location>
</feature>
<sequence>MSIRTRLTLSYVSFFAIALLTLHTGLYLIVRGVLLNSVDNELRLGVEVLRRGFAESNQTPYGYFRDDQLRAILLRQPPVRDFEATSLYVQFFDADGDLVGRSPNIGEGDLAAALTLDEQRFARALDGAEQITTVAYGNVQIRELMAPLRFFNPVTRREETVGVLQVARSMAEIQYALRLLFYALTVGGVVVLLAAARGGAWLTRAAFRPIDEIAQTAQSIVRAEDLSRRIPVPPAADELQRLTITVNDLLARLEELFNHQRRFIADVSHELRTPLTAMQGNLEVLARGAARDPQLLNESLDDMRREVARLIRMVNDLLLLARSDAGIQIRRDPVELDTLLLETHRELRPLAGQVQLRIGEEDQAVVIGDRDRIKQALLNLGINAIQHTPPGGVVTLSLTIRDGHAALSVADTGYGIAPQDLPHIFERFYRADQSRCHNGGGAGLGLSIVRSVVEAHGGKVLVSSEPGKGSVFTMLLPLDSQPEVNDAELLPPDSEAEAAGYGMLNRSME</sequence>
<evidence type="ECO:0000259" key="12">
    <source>
        <dbReference type="PROSITE" id="PS50109"/>
    </source>
</evidence>
<accession>A7NF09</accession>
<dbReference type="Pfam" id="PF00512">
    <property type="entry name" value="HisKA"/>
    <property type="match status" value="1"/>
</dbReference>
<keyword evidence="6 11" id="KW-0812">Transmembrane</keyword>
<dbReference type="InterPro" id="IPR003661">
    <property type="entry name" value="HisK_dim/P_dom"/>
</dbReference>
<evidence type="ECO:0000256" key="3">
    <source>
        <dbReference type="ARBA" id="ARBA00012438"/>
    </source>
</evidence>
<gene>
    <name evidence="14" type="ordered locus">Rcas_3032</name>
</gene>
<dbReference type="SUPFAM" id="SSF47384">
    <property type="entry name" value="Homodimeric domain of signal transducing histidine kinase"/>
    <property type="match status" value="1"/>
</dbReference>
<dbReference type="PROSITE" id="PS50109">
    <property type="entry name" value="HIS_KIN"/>
    <property type="match status" value="1"/>
</dbReference>
<dbReference type="Pfam" id="PF02518">
    <property type="entry name" value="HATPase_c"/>
    <property type="match status" value="1"/>
</dbReference>
<evidence type="ECO:0000256" key="10">
    <source>
        <dbReference type="ARBA" id="ARBA00023136"/>
    </source>
</evidence>
<dbReference type="SMART" id="SM00387">
    <property type="entry name" value="HATPase_c"/>
    <property type="match status" value="1"/>
</dbReference>
<evidence type="ECO:0000313" key="15">
    <source>
        <dbReference type="Proteomes" id="UP000000263"/>
    </source>
</evidence>
<dbReference type="EMBL" id="CP000804">
    <property type="protein sequence ID" value="ABU59087.1"/>
    <property type="molecule type" value="Genomic_DNA"/>
</dbReference>
<proteinExistence type="predicted"/>
<dbReference type="InterPro" id="IPR003660">
    <property type="entry name" value="HAMP_dom"/>
</dbReference>
<dbReference type="RefSeq" id="WP_012121511.1">
    <property type="nucleotide sequence ID" value="NC_009767.1"/>
</dbReference>
<dbReference type="SMART" id="SM00388">
    <property type="entry name" value="HisKA"/>
    <property type="match status" value="1"/>
</dbReference>
<evidence type="ECO:0000256" key="8">
    <source>
        <dbReference type="ARBA" id="ARBA00022989"/>
    </source>
</evidence>
<evidence type="ECO:0000256" key="1">
    <source>
        <dbReference type="ARBA" id="ARBA00000085"/>
    </source>
</evidence>
<comment type="catalytic activity">
    <reaction evidence="1">
        <text>ATP + protein L-histidine = ADP + protein N-phospho-L-histidine.</text>
        <dbReference type="EC" id="2.7.13.3"/>
    </reaction>
</comment>
<keyword evidence="10 11" id="KW-0472">Membrane</keyword>
<dbReference type="STRING" id="383372.Rcas_3032"/>
<dbReference type="InterPro" id="IPR050428">
    <property type="entry name" value="TCS_sensor_his_kinase"/>
</dbReference>
<dbReference type="GO" id="GO:0005886">
    <property type="term" value="C:plasma membrane"/>
    <property type="evidence" value="ECO:0007669"/>
    <property type="project" value="TreeGrafter"/>
</dbReference>
<evidence type="ECO:0000256" key="4">
    <source>
        <dbReference type="ARBA" id="ARBA00022553"/>
    </source>
</evidence>
<feature type="domain" description="HAMP" evidence="13">
    <location>
        <begin position="204"/>
        <end position="258"/>
    </location>
</feature>
<evidence type="ECO:0000256" key="2">
    <source>
        <dbReference type="ARBA" id="ARBA00004370"/>
    </source>
</evidence>
<evidence type="ECO:0000256" key="11">
    <source>
        <dbReference type="SAM" id="Phobius"/>
    </source>
</evidence>
<dbReference type="eggNOG" id="COG2770">
    <property type="taxonomic scope" value="Bacteria"/>
</dbReference>
<organism evidence="14 15">
    <name type="scientific">Roseiflexus castenholzii (strain DSM 13941 / HLO8)</name>
    <dbReference type="NCBI Taxonomy" id="383372"/>
    <lineage>
        <taxon>Bacteria</taxon>
        <taxon>Bacillati</taxon>
        <taxon>Chloroflexota</taxon>
        <taxon>Chloroflexia</taxon>
        <taxon>Chloroflexales</taxon>
        <taxon>Roseiflexineae</taxon>
        <taxon>Roseiflexaceae</taxon>
        <taxon>Roseiflexus</taxon>
    </lineage>
</organism>
<dbReference type="Gene3D" id="3.30.565.10">
    <property type="entry name" value="Histidine kinase-like ATPase, C-terminal domain"/>
    <property type="match status" value="1"/>
</dbReference>
<evidence type="ECO:0000256" key="5">
    <source>
        <dbReference type="ARBA" id="ARBA00022679"/>
    </source>
</evidence>
<dbReference type="CDD" id="cd00075">
    <property type="entry name" value="HATPase"/>
    <property type="match status" value="1"/>
</dbReference>
<name>A7NF09_ROSCS</name>
<feature type="transmembrane region" description="Helical" evidence="11">
    <location>
        <begin position="179"/>
        <end position="202"/>
    </location>
</feature>
<dbReference type="SMART" id="SM00304">
    <property type="entry name" value="HAMP"/>
    <property type="match status" value="1"/>
</dbReference>
<keyword evidence="15" id="KW-1185">Reference proteome</keyword>
<evidence type="ECO:0000256" key="7">
    <source>
        <dbReference type="ARBA" id="ARBA00022777"/>
    </source>
</evidence>
<evidence type="ECO:0000256" key="6">
    <source>
        <dbReference type="ARBA" id="ARBA00022692"/>
    </source>
</evidence>
<dbReference type="EC" id="2.7.13.3" evidence="3"/>
<dbReference type="Pfam" id="PF00672">
    <property type="entry name" value="HAMP"/>
    <property type="match status" value="1"/>
</dbReference>
<evidence type="ECO:0000313" key="14">
    <source>
        <dbReference type="EMBL" id="ABU59087.1"/>
    </source>
</evidence>
<dbReference type="AlphaFoldDB" id="A7NF09"/>
<feature type="transmembrane region" description="Helical" evidence="11">
    <location>
        <begin position="12"/>
        <end position="34"/>
    </location>
</feature>
<comment type="subcellular location">
    <subcellularLocation>
        <location evidence="2">Membrane</location>
    </subcellularLocation>
</comment>
<keyword evidence="9" id="KW-0902">Two-component regulatory system</keyword>
<dbReference type="eggNOG" id="COG5002">
    <property type="taxonomic scope" value="Bacteria"/>
</dbReference>
<keyword evidence="7 14" id="KW-0418">Kinase</keyword>
<dbReference type="InterPro" id="IPR004358">
    <property type="entry name" value="Sig_transdc_His_kin-like_C"/>
</dbReference>
<evidence type="ECO:0000259" key="13">
    <source>
        <dbReference type="PROSITE" id="PS50885"/>
    </source>
</evidence>
<keyword evidence="5 14" id="KW-0808">Transferase</keyword>
<dbReference type="PROSITE" id="PS50885">
    <property type="entry name" value="HAMP"/>
    <property type="match status" value="1"/>
</dbReference>
<dbReference type="KEGG" id="rca:Rcas_3032"/>
<dbReference type="FunFam" id="1.10.287.130:FF:000001">
    <property type="entry name" value="Two-component sensor histidine kinase"/>
    <property type="match status" value="1"/>
</dbReference>
<dbReference type="PANTHER" id="PTHR45436:SF5">
    <property type="entry name" value="SENSOR HISTIDINE KINASE TRCS"/>
    <property type="match status" value="1"/>
</dbReference>
<reference evidence="14 15" key="1">
    <citation type="submission" date="2007-08" db="EMBL/GenBank/DDBJ databases">
        <title>Complete sequence of Roseiflexus castenholzii DSM 13941.</title>
        <authorList>
            <consortium name="US DOE Joint Genome Institute"/>
            <person name="Copeland A."/>
            <person name="Lucas S."/>
            <person name="Lapidus A."/>
            <person name="Barry K."/>
            <person name="Glavina del Rio T."/>
            <person name="Dalin E."/>
            <person name="Tice H."/>
            <person name="Pitluck S."/>
            <person name="Thompson L.S."/>
            <person name="Brettin T."/>
            <person name="Bruce D."/>
            <person name="Detter J.C."/>
            <person name="Han C."/>
            <person name="Tapia R."/>
            <person name="Schmutz J."/>
            <person name="Larimer F."/>
            <person name="Land M."/>
            <person name="Hauser L."/>
            <person name="Kyrpides N."/>
            <person name="Mikhailova N."/>
            <person name="Bryant D.A."/>
            <person name="Hanada S."/>
            <person name="Tsukatani Y."/>
            <person name="Richardson P."/>
        </authorList>
    </citation>
    <scope>NUCLEOTIDE SEQUENCE [LARGE SCALE GENOMIC DNA]</scope>
    <source>
        <strain evidence="15">DSM 13941 / HLO8</strain>
    </source>
</reference>
<keyword evidence="8 11" id="KW-1133">Transmembrane helix</keyword>
<dbReference type="Gene3D" id="6.10.340.10">
    <property type="match status" value="1"/>
</dbReference>
<dbReference type="InterPro" id="IPR036097">
    <property type="entry name" value="HisK_dim/P_sf"/>
</dbReference>